<name>I4VK51_9GAMM</name>
<sequence length="117" mass="12855">MHKLVVVMRRPLPNISFEADGFAAAQFQRYATGDISVLRPIGVKGVGDFPWTLVGSVALLLFLLRYLSQMLVLSPSHSTKEVSMVKTLTARIRMFFSSTVETMWAIGASSVVVHLSA</sequence>
<comment type="caution">
    <text evidence="1">The sequence shown here is derived from an EMBL/GenBank/DDBJ whole genome shotgun (WGS) entry which is preliminary data.</text>
</comment>
<dbReference type="Proteomes" id="UP000004210">
    <property type="component" value="Unassembled WGS sequence"/>
</dbReference>
<dbReference type="EMBL" id="AJXU01000075">
    <property type="protein sequence ID" value="EIL87592.1"/>
    <property type="molecule type" value="Genomic_DNA"/>
</dbReference>
<keyword evidence="2" id="KW-1185">Reference proteome</keyword>
<gene>
    <name evidence="1" type="ORF">UU9_15987</name>
</gene>
<evidence type="ECO:0000313" key="1">
    <source>
        <dbReference type="EMBL" id="EIL87592.1"/>
    </source>
</evidence>
<accession>I4VK51</accession>
<reference evidence="1 2" key="1">
    <citation type="journal article" date="2012" name="J. Bacteriol.">
        <title>Genome sequences for six rhodanobacter strains, isolated from soils and the terrestrial subsurface, with variable denitrification capabilities.</title>
        <authorList>
            <person name="Kostka J.E."/>
            <person name="Green S.J."/>
            <person name="Rishishwar L."/>
            <person name="Prakash O."/>
            <person name="Katz L.S."/>
            <person name="Marino-Ramirez L."/>
            <person name="Jordan I.K."/>
            <person name="Munk C."/>
            <person name="Ivanova N."/>
            <person name="Mikhailova N."/>
            <person name="Watson D.B."/>
            <person name="Brown S.D."/>
            <person name="Palumbo A.V."/>
            <person name="Brooks S.C."/>
        </authorList>
    </citation>
    <scope>NUCLEOTIDE SEQUENCE [LARGE SCALE GENOMIC DNA]</scope>
    <source>
        <strain evidence="2">Jip2T</strain>
    </source>
</reference>
<protein>
    <submittedName>
        <fullName evidence="1">Uncharacterized protein</fullName>
    </submittedName>
</protein>
<evidence type="ECO:0000313" key="2">
    <source>
        <dbReference type="Proteomes" id="UP000004210"/>
    </source>
</evidence>
<dbReference type="AlphaFoldDB" id="I4VK51"/>
<organism evidence="1 2">
    <name type="scientific">Rhodanobacter fulvus Jip2</name>
    <dbReference type="NCBI Taxonomy" id="1163408"/>
    <lineage>
        <taxon>Bacteria</taxon>
        <taxon>Pseudomonadati</taxon>
        <taxon>Pseudomonadota</taxon>
        <taxon>Gammaproteobacteria</taxon>
        <taxon>Lysobacterales</taxon>
        <taxon>Rhodanobacteraceae</taxon>
        <taxon>Rhodanobacter</taxon>
    </lineage>
</organism>
<proteinExistence type="predicted"/>